<comment type="catalytic activity">
    <reaction evidence="7 8">
        <text>L-methionyl-tRNA(fMet) + (6R)-10-formyltetrahydrofolate = N-formyl-L-methionyl-tRNA(fMet) + (6S)-5,6,7,8-tetrahydrofolate + H(+)</text>
        <dbReference type="Rhea" id="RHEA:24380"/>
        <dbReference type="Rhea" id="RHEA-COMP:9952"/>
        <dbReference type="Rhea" id="RHEA-COMP:9953"/>
        <dbReference type="ChEBI" id="CHEBI:15378"/>
        <dbReference type="ChEBI" id="CHEBI:57453"/>
        <dbReference type="ChEBI" id="CHEBI:78530"/>
        <dbReference type="ChEBI" id="CHEBI:78844"/>
        <dbReference type="ChEBI" id="CHEBI:195366"/>
        <dbReference type="EC" id="2.1.2.9"/>
    </reaction>
</comment>
<evidence type="ECO:0000259" key="10">
    <source>
        <dbReference type="Pfam" id="PF02911"/>
    </source>
</evidence>
<comment type="similarity">
    <text evidence="2 8">Belongs to the Fmt family.</text>
</comment>
<dbReference type="Gene3D" id="3.10.25.10">
    <property type="entry name" value="Formyl transferase, C-terminal domain"/>
    <property type="match status" value="1"/>
</dbReference>
<dbReference type="EC" id="2.1.2.9" evidence="3 8"/>
<evidence type="ECO:0000256" key="8">
    <source>
        <dbReference type="HAMAP-Rule" id="MF_00182"/>
    </source>
</evidence>
<keyword evidence="12" id="KW-1185">Reference proteome</keyword>
<reference evidence="11 12" key="1">
    <citation type="journal article" date="2015" name="Genome Announc.">
        <title>Expanding the biotechnology potential of lactobacilli through comparative genomics of 213 strains and associated genera.</title>
        <authorList>
            <person name="Sun Z."/>
            <person name="Harris H.M."/>
            <person name="McCann A."/>
            <person name="Guo C."/>
            <person name="Argimon S."/>
            <person name="Zhang W."/>
            <person name="Yang X."/>
            <person name="Jeffery I.B."/>
            <person name="Cooney J.C."/>
            <person name="Kagawa T.F."/>
            <person name="Liu W."/>
            <person name="Song Y."/>
            <person name="Salvetti E."/>
            <person name="Wrobel A."/>
            <person name="Rasinkangas P."/>
            <person name="Parkhill J."/>
            <person name="Rea M.C."/>
            <person name="O'Sullivan O."/>
            <person name="Ritari J."/>
            <person name="Douillard F.P."/>
            <person name="Paul Ross R."/>
            <person name="Yang R."/>
            <person name="Briner A.E."/>
            <person name="Felis G.E."/>
            <person name="de Vos W.M."/>
            <person name="Barrangou R."/>
            <person name="Klaenhammer T.R."/>
            <person name="Caufield P.W."/>
            <person name="Cui Y."/>
            <person name="Zhang H."/>
            <person name="O'Toole P.W."/>
        </authorList>
    </citation>
    <scope>NUCLEOTIDE SEQUENCE [LARGE SCALE GENOMIC DNA]</scope>
    <source>
        <strain evidence="11 12">DSM 20335</strain>
    </source>
</reference>
<dbReference type="Gene3D" id="3.40.50.170">
    <property type="entry name" value="Formyl transferase, N-terminal domain"/>
    <property type="match status" value="1"/>
</dbReference>
<comment type="function">
    <text evidence="1 8">Attaches a formyl group to the free amino group of methionyl-tRNA(fMet). The formyl group appears to play a dual role in the initiator identity of N-formylmethionyl-tRNA by promoting its recognition by IF2 and preventing the misappropriation of this tRNA by the elongation apparatus.</text>
</comment>
<dbReference type="OrthoDB" id="9802815at2"/>
<dbReference type="CDD" id="cd08704">
    <property type="entry name" value="Met_tRNA_FMT_C"/>
    <property type="match status" value="1"/>
</dbReference>
<dbReference type="AlphaFoldDB" id="A0A0R2BJL2"/>
<evidence type="ECO:0000256" key="4">
    <source>
        <dbReference type="ARBA" id="ARBA00016014"/>
    </source>
</evidence>
<dbReference type="Proteomes" id="UP000051813">
    <property type="component" value="Unassembled WGS sequence"/>
</dbReference>
<dbReference type="InterPro" id="IPR044135">
    <property type="entry name" value="Met-tRNA-FMT_C"/>
</dbReference>
<dbReference type="EMBL" id="AYYK01000002">
    <property type="protein sequence ID" value="KRM79694.1"/>
    <property type="molecule type" value="Genomic_DNA"/>
</dbReference>
<dbReference type="RefSeq" id="WP_057754436.1">
    <property type="nucleotide sequence ID" value="NZ_AYYK01000002.1"/>
</dbReference>
<keyword evidence="5 8" id="KW-0808">Transferase</keyword>
<evidence type="ECO:0000256" key="3">
    <source>
        <dbReference type="ARBA" id="ARBA00012261"/>
    </source>
</evidence>
<evidence type="ECO:0000256" key="6">
    <source>
        <dbReference type="ARBA" id="ARBA00022917"/>
    </source>
</evidence>
<dbReference type="PATRIC" id="fig|1423738.3.peg.1008"/>
<dbReference type="InterPro" id="IPR011034">
    <property type="entry name" value="Formyl_transferase-like_C_sf"/>
</dbReference>
<evidence type="ECO:0000313" key="12">
    <source>
        <dbReference type="Proteomes" id="UP000051813"/>
    </source>
</evidence>
<dbReference type="SUPFAM" id="SSF50486">
    <property type="entry name" value="FMT C-terminal domain-like"/>
    <property type="match status" value="1"/>
</dbReference>
<proteinExistence type="inferred from homology"/>
<evidence type="ECO:0000256" key="1">
    <source>
        <dbReference type="ARBA" id="ARBA00002606"/>
    </source>
</evidence>
<dbReference type="STRING" id="1423738.FC84_GL000998"/>
<dbReference type="InterPro" id="IPR002376">
    <property type="entry name" value="Formyl_transf_N"/>
</dbReference>
<dbReference type="InterPro" id="IPR005793">
    <property type="entry name" value="Formyl_trans_C"/>
</dbReference>
<dbReference type="InterPro" id="IPR005794">
    <property type="entry name" value="Fmt"/>
</dbReference>
<feature type="binding site" evidence="8">
    <location>
        <begin position="111"/>
        <end position="114"/>
    </location>
    <ligand>
        <name>(6S)-5,6,7,8-tetrahydrofolate</name>
        <dbReference type="ChEBI" id="CHEBI:57453"/>
    </ligand>
</feature>
<dbReference type="Pfam" id="PF00551">
    <property type="entry name" value="Formyl_trans_N"/>
    <property type="match status" value="1"/>
</dbReference>
<comment type="caution">
    <text evidence="11">The sequence shown here is derived from an EMBL/GenBank/DDBJ whole genome shotgun (WGS) entry which is preliminary data.</text>
</comment>
<evidence type="ECO:0000256" key="5">
    <source>
        <dbReference type="ARBA" id="ARBA00022679"/>
    </source>
</evidence>
<evidence type="ECO:0000256" key="2">
    <source>
        <dbReference type="ARBA" id="ARBA00010699"/>
    </source>
</evidence>
<dbReference type="SUPFAM" id="SSF53328">
    <property type="entry name" value="Formyltransferase"/>
    <property type="match status" value="1"/>
</dbReference>
<sequence>MTSIIFMGTPDFSVPILEALANSSDYEILAVVTQPDKPIGRKKILTPSPVKAAAQSLNLPVYQPEKLTKSDELQTLIDLAPDLIVTAAYGQFLPKKLLAAAKIMPVNVHGSLLPQYRGGAPIQRAIMNGDTETGVTIMEMVAKMDAGDMFSQVKVPILPTDTSADVFSKLSLAGRDLLLETLPKIINGTIIKVPQDEEKVTIAPNIAPEEEQLDLYLTAQQLTNKVRALDPDPVAYLKLNGERIKIWSSYAVDLSTSLDPGSVVKADKKHLWLAAGSGSVWAVTELQPAGKKKMPISAFMNGAGQTLSAGQTVVQDAE</sequence>
<dbReference type="Pfam" id="PF02911">
    <property type="entry name" value="Formyl_trans_C"/>
    <property type="match status" value="1"/>
</dbReference>
<dbReference type="InterPro" id="IPR036477">
    <property type="entry name" value="Formyl_transf_N_sf"/>
</dbReference>
<dbReference type="CDD" id="cd08646">
    <property type="entry name" value="FMT_core_Met-tRNA-FMT_N"/>
    <property type="match status" value="1"/>
</dbReference>
<evidence type="ECO:0000259" key="9">
    <source>
        <dbReference type="Pfam" id="PF00551"/>
    </source>
</evidence>
<dbReference type="GO" id="GO:0004479">
    <property type="term" value="F:methionyl-tRNA formyltransferase activity"/>
    <property type="evidence" value="ECO:0007669"/>
    <property type="project" value="UniProtKB-UniRule"/>
</dbReference>
<dbReference type="PANTHER" id="PTHR11138">
    <property type="entry name" value="METHIONYL-TRNA FORMYLTRANSFERASE"/>
    <property type="match status" value="1"/>
</dbReference>
<keyword evidence="6 8" id="KW-0648">Protein biosynthesis</keyword>
<protein>
    <recommendedName>
        <fullName evidence="4 8">Methionyl-tRNA formyltransferase</fullName>
        <ecNumber evidence="3 8">2.1.2.9</ecNumber>
    </recommendedName>
</protein>
<organism evidence="11 12">
    <name type="scientific">Lapidilactobacillus dextrinicus DSM 20335</name>
    <dbReference type="NCBI Taxonomy" id="1423738"/>
    <lineage>
        <taxon>Bacteria</taxon>
        <taxon>Bacillati</taxon>
        <taxon>Bacillota</taxon>
        <taxon>Bacilli</taxon>
        <taxon>Lactobacillales</taxon>
        <taxon>Lactobacillaceae</taxon>
        <taxon>Lapidilactobacillus</taxon>
    </lineage>
</organism>
<name>A0A0R2BJL2_9LACO</name>
<feature type="domain" description="Formyl transferase N-terminal" evidence="9">
    <location>
        <begin position="4"/>
        <end position="181"/>
    </location>
</feature>
<feature type="domain" description="Formyl transferase C-terminal" evidence="10">
    <location>
        <begin position="205"/>
        <end position="303"/>
    </location>
</feature>
<dbReference type="NCBIfam" id="TIGR00460">
    <property type="entry name" value="fmt"/>
    <property type="match status" value="1"/>
</dbReference>
<evidence type="ECO:0000256" key="7">
    <source>
        <dbReference type="ARBA" id="ARBA00048558"/>
    </source>
</evidence>
<gene>
    <name evidence="8" type="primary">fmt</name>
    <name evidence="11" type="ORF">FC84_GL000998</name>
</gene>
<dbReference type="InterPro" id="IPR037022">
    <property type="entry name" value="Formyl_trans_C_sf"/>
</dbReference>
<evidence type="ECO:0000313" key="11">
    <source>
        <dbReference type="EMBL" id="KRM79694.1"/>
    </source>
</evidence>
<dbReference type="PANTHER" id="PTHR11138:SF5">
    <property type="entry name" value="METHIONYL-TRNA FORMYLTRANSFERASE, MITOCHONDRIAL"/>
    <property type="match status" value="1"/>
</dbReference>
<accession>A0A0R2BJL2</accession>
<dbReference type="GO" id="GO:0005829">
    <property type="term" value="C:cytosol"/>
    <property type="evidence" value="ECO:0007669"/>
    <property type="project" value="TreeGrafter"/>
</dbReference>
<dbReference type="InterPro" id="IPR041711">
    <property type="entry name" value="Met-tRNA-FMT_N"/>
</dbReference>
<dbReference type="HAMAP" id="MF_00182">
    <property type="entry name" value="Formyl_trans"/>
    <property type="match status" value="1"/>
</dbReference>